<comment type="caution">
    <text evidence="2">The sequence shown here is derived from an EMBL/GenBank/DDBJ whole genome shotgun (WGS) entry which is preliminary data.</text>
</comment>
<feature type="compositionally biased region" description="Basic and acidic residues" evidence="1">
    <location>
        <begin position="228"/>
        <end position="237"/>
    </location>
</feature>
<dbReference type="Proteomes" id="UP001321760">
    <property type="component" value="Unassembled WGS sequence"/>
</dbReference>
<reference evidence="2" key="1">
    <citation type="journal article" date="2023" name="Mol. Phylogenet. Evol.">
        <title>Genome-scale phylogeny and comparative genomics of the fungal order Sordariales.</title>
        <authorList>
            <person name="Hensen N."/>
            <person name="Bonometti L."/>
            <person name="Westerberg I."/>
            <person name="Brannstrom I.O."/>
            <person name="Guillou S."/>
            <person name="Cros-Aarteil S."/>
            <person name="Calhoun S."/>
            <person name="Haridas S."/>
            <person name="Kuo A."/>
            <person name="Mondo S."/>
            <person name="Pangilinan J."/>
            <person name="Riley R."/>
            <person name="LaButti K."/>
            <person name="Andreopoulos B."/>
            <person name="Lipzen A."/>
            <person name="Chen C."/>
            <person name="Yan M."/>
            <person name="Daum C."/>
            <person name="Ng V."/>
            <person name="Clum A."/>
            <person name="Steindorff A."/>
            <person name="Ohm R.A."/>
            <person name="Martin F."/>
            <person name="Silar P."/>
            <person name="Natvig D.O."/>
            <person name="Lalanne C."/>
            <person name="Gautier V."/>
            <person name="Ament-Velasquez S.L."/>
            <person name="Kruys A."/>
            <person name="Hutchinson M.I."/>
            <person name="Powell A.J."/>
            <person name="Barry K."/>
            <person name="Miller A.N."/>
            <person name="Grigoriev I.V."/>
            <person name="Debuchy R."/>
            <person name="Gladieux P."/>
            <person name="Hiltunen Thoren M."/>
            <person name="Johannesson H."/>
        </authorList>
    </citation>
    <scope>NUCLEOTIDE SEQUENCE</scope>
    <source>
        <strain evidence="2">PSN243</strain>
    </source>
</reference>
<gene>
    <name evidence="2" type="ORF">QBC34DRAFT_440594</name>
</gene>
<evidence type="ECO:0000313" key="3">
    <source>
        <dbReference type="Proteomes" id="UP001321760"/>
    </source>
</evidence>
<organism evidence="2 3">
    <name type="scientific">Podospora aff. communis PSN243</name>
    <dbReference type="NCBI Taxonomy" id="3040156"/>
    <lineage>
        <taxon>Eukaryota</taxon>
        <taxon>Fungi</taxon>
        <taxon>Dikarya</taxon>
        <taxon>Ascomycota</taxon>
        <taxon>Pezizomycotina</taxon>
        <taxon>Sordariomycetes</taxon>
        <taxon>Sordariomycetidae</taxon>
        <taxon>Sordariales</taxon>
        <taxon>Podosporaceae</taxon>
        <taxon>Podospora</taxon>
    </lineage>
</organism>
<dbReference type="EMBL" id="MU865954">
    <property type="protein sequence ID" value="KAK4446847.1"/>
    <property type="molecule type" value="Genomic_DNA"/>
</dbReference>
<reference evidence="2" key="2">
    <citation type="submission" date="2023-05" db="EMBL/GenBank/DDBJ databases">
        <authorList>
            <consortium name="Lawrence Berkeley National Laboratory"/>
            <person name="Steindorff A."/>
            <person name="Hensen N."/>
            <person name="Bonometti L."/>
            <person name="Westerberg I."/>
            <person name="Brannstrom I.O."/>
            <person name="Guillou S."/>
            <person name="Cros-Aarteil S."/>
            <person name="Calhoun S."/>
            <person name="Haridas S."/>
            <person name="Kuo A."/>
            <person name="Mondo S."/>
            <person name="Pangilinan J."/>
            <person name="Riley R."/>
            <person name="Labutti K."/>
            <person name="Andreopoulos B."/>
            <person name="Lipzen A."/>
            <person name="Chen C."/>
            <person name="Yanf M."/>
            <person name="Daum C."/>
            <person name="Ng V."/>
            <person name="Clum A."/>
            <person name="Ohm R."/>
            <person name="Martin F."/>
            <person name="Silar P."/>
            <person name="Natvig D."/>
            <person name="Lalanne C."/>
            <person name="Gautier V."/>
            <person name="Ament-Velasquez S.L."/>
            <person name="Kruys A."/>
            <person name="Hutchinson M.I."/>
            <person name="Powell A.J."/>
            <person name="Barry K."/>
            <person name="Miller A.N."/>
            <person name="Grigoriev I.V."/>
            <person name="Debuchy R."/>
            <person name="Gladieux P."/>
            <person name="Thoren M.H."/>
            <person name="Johannesson H."/>
        </authorList>
    </citation>
    <scope>NUCLEOTIDE SEQUENCE</scope>
    <source>
        <strain evidence="2">PSN243</strain>
    </source>
</reference>
<dbReference type="AlphaFoldDB" id="A0AAV9GG43"/>
<keyword evidence="3" id="KW-1185">Reference proteome</keyword>
<name>A0AAV9GG43_9PEZI</name>
<feature type="region of interest" description="Disordered" evidence="1">
    <location>
        <begin position="210"/>
        <end position="248"/>
    </location>
</feature>
<evidence type="ECO:0000256" key="1">
    <source>
        <dbReference type="SAM" id="MobiDB-lite"/>
    </source>
</evidence>
<evidence type="ECO:0000313" key="2">
    <source>
        <dbReference type="EMBL" id="KAK4446847.1"/>
    </source>
</evidence>
<protein>
    <recommendedName>
        <fullName evidence="4">Fungal N-terminal domain-containing protein</fullName>
    </recommendedName>
</protein>
<sequence length="248" mass="27878">MEPISIITGAIAFASSCVYTLRDLNDAISKVEELPQTLSTLERKIALLSKVLLRLEGMMRDEQDPLGFLQDEVVVMVLQGCQDTLERLHFQLKRLVPLGGHWHGNKLGRLSKGMMAFWKEGDIAQMVLSVEREQSSLQFIMISHMSLDSPSEGSFYDTPTRSYPQRRNTEFLLPRSTHQTDTPIQIFEDGDQPMGGALNCDPPPEYSLLQGANQNTQRPRVWGASGEPKTKEEKDFGAMKLSGEHPFL</sequence>
<accession>A0AAV9GG43</accession>
<evidence type="ECO:0008006" key="4">
    <source>
        <dbReference type="Google" id="ProtNLM"/>
    </source>
</evidence>
<proteinExistence type="predicted"/>